<protein>
    <submittedName>
        <fullName evidence="1">Uncharacterized protein</fullName>
    </submittedName>
</protein>
<keyword evidence="2" id="KW-1185">Reference proteome</keyword>
<dbReference type="AlphaFoldDB" id="H8FN67"/>
<reference evidence="1 2" key="1">
    <citation type="journal article" date="2012" name="J. Bacteriol.">
        <title>Draft Genome Sequence of the Purple Photosynthetic Bacterium Phaeospirillum molischianum DSM120, a Particularly Versatile Bacterium.</title>
        <authorList>
            <person name="Duquesne K."/>
            <person name="Prima V."/>
            <person name="Ji B."/>
            <person name="Rouy Z."/>
            <person name="Medigue C."/>
            <person name="Talla E."/>
            <person name="Sturgis J.N."/>
        </authorList>
    </citation>
    <scope>NUCLEOTIDE SEQUENCE [LARGE SCALE GENOMIC DNA]</scope>
    <source>
        <strain evidence="2">DSM120</strain>
    </source>
</reference>
<organism evidence="1 2">
    <name type="scientific">Magnetospirillum molischianum DSM 120</name>
    <dbReference type="NCBI Taxonomy" id="1150626"/>
    <lineage>
        <taxon>Bacteria</taxon>
        <taxon>Pseudomonadati</taxon>
        <taxon>Pseudomonadota</taxon>
        <taxon>Alphaproteobacteria</taxon>
        <taxon>Rhodospirillales</taxon>
        <taxon>Rhodospirillaceae</taxon>
        <taxon>Magnetospirillum</taxon>
    </lineage>
</organism>
<dbReference type="eggNOG" id="ENOG5033MBP">
    <property type="taxonomic scope" value="Bacteria"/>
</dbReference>
<proteinExistence type="predicted"/>
<dbReference type="EMBL" id="CAHP01000001">
    <property type="protein sequence ID" value="CCG39805.1"/>
    <property type="molecule type" value="Genomic_DNA"/>
</dbReference>
<dbReference type="RefSeq" id="WP_002725536.1">
    <property type="nucleotide sequence ID" value="NZ_CAHP01000001.1"/>
</dbReference>
<evidence type="ECO:0000313" key="2">
    <source>
        <dbReference type="Proteomes" id="UP000004169"/>
    </source>
</evidence>
<accession>H8FN67</accession>
<evidence type="ECO:0000313" key="1">
    <source>
        <dbReference type="EMBL" id="CCG39805.1"/>
    </source>
</evidence>
<dbReference type="OrthoDB" id="7361514at2"/>
<name>H8FN67_MAGML</name>
<dbReference type="Proteomes" id="UP000004169">
    <property type="component" value="Unassembled WGS sequence"/>
</dbReference>
<comment type="caution">
    <text evidence="1">The sequence shown here is derived from an EMBL/GenBank/DDBJ whole genome shotgun (WGS) entry which is preliminary data.</text>
</comment>
<gene>
    <name evidence="1" type="ORF">PHAMO_10230</name>
</gene>
<sequence>MDDSTAKMVAEAYDETYSESLAQGRSTEVAHREGVTAAAMFLASMTGLEDAAAIAEVEGLGLRQ</sequence>